<feature type="transmembrane region" description="Helical" evidence="1">
    <location>
        <begin position="115"/>
        <end position="135"/>
    </location>
</feature>
<evidence type="ECO:0000313" key="2">
    <source>
        <dbReference type="EMBL" id="SEA75178.1"/>
    </source>
</evidence>
<organism evidence="2 3">
    <name type="scientific">Xylanibacter ruminicola</name>
    <name type="common">Prevotella ruminicola</name>
    <dbReference type="NCBI Taxonomy" id="839"/>
    <lineage>
        <taxon>Bacteria</taxon>
        <taxon>Pseudomonadati</taxon>
        <taxon>Bacteroidota</taxon>
        <taxon>Bacteroidia</taxon>
        <taxon>Bacteroidales</taxon>
        <taxon>Prevotellaceae</taxon>
        <taxon>Xylanibacter</taxon>
    </lineage>
</organism>
<dbReference type="AlphaFoldDB" id="A0A1H4DRN4"/>
<dbReference type="EMBL" id="FNRF01000004">
    <property type="protein sequence ID" value="SEA75178.1"/>
    <property type="molecule type" value="Genomic_DNA"/>
</dbReference>
<accession>A0A1H4DRN4</accession>
<reference evidence="2 3" key="1">
    <citation type="submission" date="2016-10" db="EMBL/GenBank/DDBJ databases">
        <authorList>
            <person name="de Groot N.N."/>
        </authorList>
    </citation>
    <scope>NUCLEOTIDE SEQUENCE [LARGE SCALE GENOMIC DNA]</scope>
    <source>
        <strain evidence="2 3">D31d</strain>
    </source>
</reference>
<dbReference type="RefSeq" id="WP_074761787.1">
    <property type="nucleotide sequence ID" value="NZ_FNRF01000004.1"/>
</dbReference>
<evidence type="ECO:0000313" key="3">
    <source>
        <dbReference type="Proteomes" id="UP000182257"/>
    </source>
</evidence>
<keyword evidence="1" id="KW-0472">Membrane</keyword>
<name>A0A1H4DRN4_XYLRU</name>
<dbReference type="OrthoDB" id="1112074at2"/>
<dbReference type="Proteomes" id="UP000182257">
    <property type="component" value="Unassembled WGS sequence"/>
</dbReference>
<evidence type="ECO:0000256" key="1">
    <source>
        <dbReference type="SAM" id="Phobius"/>
    </source>
</evidence>
<dbReference type="Pfam" id="PF14897">
    <property type="entry name" value="EpsG"/>
    <property type="match status" value="1"/>
</dbReference>
<feature type="transmembrane region" description="Helical" evidence="1">
    <location>
        <begin position="184"/>
        <end position="212"/>
    </location>
</feature>
<keyword evidence="1" id="KW-1133">Transmembrane helix</keyword>
<protein>
    <submittedName>
        <fullName evidence="2">EpsG family protein</fullName>
    </submittedName>
</protein>
<feature type="transmembrane region" description="Helical" evidence="1">
    <location>
        <begin position="355"/>
        <end position="372"/>
    </location>
</feature>
<proteinExistence type="predicted"/>
<feature type="transmembrane region" description="Helical" evidence="1">
    <location>
        <begin position="326"/>
        <end position="343"/>
    </location>
</feature>
<feature type="transmembrane region" description="Helical" evidence="1">
    <location>
        <begin position="42"/>
        <end position="61"/>
    </location>
</feature>
<feature type="transmembrane region" description="Helical" evidence="1">
    <location>
        <begin position="219"/>
        <end position="238"/>
    </location>
</feature>
<sequence length="373" mass="43409">MEFLAPFSKYYYFVYWFVVMLMTVSRFNTINKYQRYAVIERAFNYQPLLLFSLFFIVFYGLRPVYSGYFGDTGVYANTYWLLKNYGVFNMQGAVDIKSDWLFYTIQKFCAEIMDVHLWLMLMTCCYLIPMLWGCWQIDKKHGALLMLFCVGAFEFYSFGTNGVRNGIACSIMILAVASLCKKKIVLAAIFCLLSIGFHKSALLSAAALFFSFYVRKPKYMFIAWLGAIGVSLAIGGQIDAMLSSMSYDERLAGNLQSNEADGMILEHRFRWDFLLYSSMPILLAWYTIFKRKLYNNTYLLLLGTYMYANSFWVLAIRAIFSNRIAYLSWFIYPIVLAYPLMNFDVFKEKHSKKTALILLAHFGFTTILWLLGK</sequence>
<feature type="transmembrane region" description="Helical" evidence="1">
    <location>
        <begin position="142"/>
        <end position="158"/>
    </location>
</feature>
<gene>
    <name evidence="2" type="ORF">SAMN05216462_2484</name>
</gene>
<feature type="transmembrane region" description="Helical" evidence="1">
    <location>
        <begin position="273"/>
        <end position="289"/>
    </location>
</feature>
<keyword evidence="1" id="KW-0812">Transmembrane</keyword>
<feature type="transmembrane region" description="Helical" evidence="1">
    <location>
        <begin position="298"/>
        <end position="320"/>
    </location>
</feature>
<feature type="transmembrane region" description="Helical" evidence="1">
    <location>
        <begin position="12"/>
        <end position="30"/>
    </location>
</feature>
<dbReference type="InterPro" id="IPR049458">
    <property type="entry name" value="EpsG-like"/>
</dbReference>